<dbReference type="SUPFAM" id="SSF53474">
    <property type="entry name" value="alpha/beta-Hydrolases"/>
    <property type="match status" value="1"/>
</dbReference>
<comment type="caution">
    <text evidence="2">The sequence shown here is derived from an EMBL/GenBank/DDBJ whole genome shotgun (WGS) entry which is preliminary data.</text>
</comment>
<dbReference type="EMBL" id="LAZR01013527">
    <property type="protein sequence ID" value="KKM21540.1"/>
    <property type="molecule type" value="Genomic_DNA"/>
</dbReference>
<proteinExistence type="predicted"/>
<name>A0A0F9L1C1_9ZZZZ</name>
<dbReference type="Pfam" id="PF12146">
    <property type="entry name" value="Hydrolase_4"/>
    <property type="match status" value="1"/>
</dbReference>
<dbReference type="InterPro" id="IPR022742">
    <property type="entry name" value="Hydrolase_4"/>
</dbReference>
<dbReference type="InterPro" id="IPR029058">
    <property type="entry name" value="AB_hydrolase_fold"/>
</dbReference>
<feature type="domain" description="Serine aminopeptidase S33" evidence="1">
    <location>
        <begin position="40"/>
        <end position="137"/>
    </location>
</feature>
<sequence length="253" mass="27945">MDELIHFENRYGEKLTGTLHRPDVPSAHGVIFGHCFTCTRHTSILRQICQDLANLGFIALRFDFSGNGQSEGEFLESTYTKQISEMETAADLITSYGVSWIGMAGHSLGASVALLTAAKMKTVMAVSVLAGRLSGLTPTHFLSKDQQDELRQTGEVFFNSRGRALQLSTSFFSDAKQFDLPKILRSLDCPLLIVHGNQDEIIPVTEAVKAHQINPGVIELKVIRGADHMFSRKDHRSQVAGLVAGWFQRQISL</sequence>
<dbReference type="PANTHER" id="PTHR42886">
    <property type="entry name" value="RE40534P-RELATED"/>
    <property type="match status" value="1"/>
</dbReference>
<dbReference type="Gene3D" id="3.40.50.1820">
    <property type="entry name" value="alpha/beta hydrolase"/>
    <property type="match status" value="1"/>
</dbReference>
<accession>A0A0F9L1C1</accession>
<gene>
    <name evidence="2" type="ORF">LCGC14_1634390</name>
</gene>
<evidence type="ECO:0000259" key="1">
    <source>
        <dbReference type="Pfam" id="PF12146"/>
    </source>
</evidence>
<dbReference type="PANTHER" id="PTHR42886:SF53">
    <property type="entry name" value="ALPHA_BETA-HYDROLASES SUPERFAMILY PROTEIN"/>
    <property type="match status" value="1"/>
</dbReference>
<protein>
    <recommendedName>
        <fullName evidence="1">Serine aminopeptidase S33 domain-containing protein</fullName>
    </recommendedName>
</protein>
<dbReference type="AlphaFoldDB" id="A0A0F9L1C1"/>
<reference evidence="2" key="1">
    <citation type="journal article" date="2015" name="Nature">
        <title>Complex archaea that bridge the gap between prokaryotes and eukaryotes.</title>
        <authorList>
            <person name="Spang A."/>
            <person name="Saw J.H."/>
            <person name="Jorgensen S.L."/>
            <person name="Zaremba-Niedzwiedzka K."/>
            <person name="Martijn J."/>
            <person name="Lind A.E."/>
            <person name="van Eijk R."/>
            <person name="Schleper C."/>
            <person name="Guy L."/>
            <person name="Ettema T.J."/>
        </authorList>
    </citation>
    <scope>NUCLEOTIDE SEQUENCE</scope>
</reference>
<evidence type="ECO:0000313" key="2">
    <source>
        <dbReference type="EMBL" id="KKM21540.1"/>
    </source>
</evidence>
<organism evidence="2">
    <name type="scientific">marine sediment metagenome</name>
    <dbReference type="NCBI Taxonomy" id="412755"/>
    <lineage>
        <taxon>unclassified sequences</taxon>
        <taxon>metagenomes</taxon>
        <taxon>ecological metagenomes</taxon>
    </lineage>
</organism>